<keyword evidence="5" id="KW-0804">Transcription</keyword>
<dbReference type="RefSeq" id="XP_056471862.1">
    <property type="nucleotide sequence ID" value="XM_056621056.1"/>
</dbReference>
<sequence length="253" mass="28162">MAVEAIKDTSSTGSMGDYARATSRLNPPARWYPDCWPPTPAVDLPIEPHALGFFHQSAPQLAGYFEHSLFQGSALQLSLAEATVRQAISALGLLHKQAALDQLQSPRRGTRPPELPMKLYNRAIRAIIKVTADPHNLPFIAMINILFTCFEYFQGNLDAAASHIRGGVSLLKDWRRKNWKDTGQAWGRENAPSEAEFMENEIAPLLSIFNISAMKWGVGMRDNLLLSPLDNQGKPAIPDDLNPLVRREPHSWT</sequence>
<dbReference type="Proteomes" id="UP001149074">
    <property type="component" value="Unassembled WGS sequence"/>
</dbReference>
<evidence type="ECO:0000256" key="5">
    <source>
        <dbReference type="ARBA" id="ARBA00023163"/>
    </source>
</evidence>
<evidence type="ECO:0000256" key="1">
    <source>
        <dbReference type="ARBA" id="ARBA00022723"/>
    </source>
</evidence>
<evidence type="ECO:0000256" key="4">
    <source>
        <dbReference type="ARBA" id="ARBA00023125"/>
    </source>
</evidence>
<dbReference type="AlphaFoldDB" id="A0A9W9K207"/>
<feature type="region of interest" description="Disordered" evidence="7">
    <location>
        <begin position="1"/>
        <end position="20"/>
    </location>
</feature>
<organism evidence="8 9">
    <name type="scientific">Penicillium argentinense</name>
    <dbReference type="NCBI Taxonomy" id="1131581"/>
    <lineage>
        <taxon>Eukaryota</taxon>
        <taxon>Fungi</taxon>
        <taxon>Dikarya</taxon>
        <taxon>Ascomycota</taxon>
        <taxon>Pezizomycotina</taxon>
        <taxon>Eurotiomycetes</taxon>
        <taxon>Eurotiomycetidae</taxon>
        <taxon>Eurotiales</taxon>
        <taxon>Aspergillaceae</taxon>
        <taxon>Penicillium</taxon>
    </lineage>
</organism>
<dbReference type="InterPro" id="IPR052360">
    <property type="entry name" value="Transcr_Regulatory_Proteins"/>
</dbReference>
<dbReference type="PANTHER" id="PTHR36206">
    <property type="entry name" value="ASPERCRYPTIN BIOSYNTHESIS CLUSTER-SPECIFIC TRANSCRIPTION REGULATOR ATNN-RELATED"/>
    <property type="match status" value="1"/>
</dbReference>
<evidence type="ECO:0000313" key="8">
    <source>
        <dbReference type="EMBL" id="KAJ5089880.1"/>
    </source>
</evidence>
<evidence type="ECO:0000256" key="2">
    <source>
        <dbReference type="ARBA" id="ARBA00022833"/>
    </source>
</evidence>
<evidence type="ECO:0000256" key="7">
    <source>
        <dbReference type="SAM" id="MobiDB-lite"/>
    </source>
</evidence>
<name>A0A9W9K207_9EURO</name>
<accession>A0A9W9K207</accession>
<keyword evidence="6" id="KW-0539">Nucleus</keyword>
<dbReference type="GeneID" id="81360035"/>
<dbReference type="PANTHER" id="PTHR36206:SF12">
    <property type="entry name" value="ASPERCRYPTIN BIOSYNTHESIS CLUSTER-SPECIFIC TRANSCRIPTION REGULATOR ATNN-RELATED"/>
    <property type="match status" value="1"/>
</dbReference>
<dbReference type="GO" id="GO:0046872">
    <property type="term" value="F:metal ion binding"/>
    <property type="evidence" value="ECO:0007669"/>
    <property type="project" value="UniProtKB-KW"/>
</dbReference>
<evidence type="ECO:0000313" key="9">
    <source>
        <dbReference type="Proteomes" id="UP001149074"/>
    </source>
</evidence>
<gene>
    <name evidence="8" type="ORF">N7532_008564</name>
</gene>
<keyword evidence="3" id="KW-0805">Transcription regulation</keyword>
<protein>
    <submittedName>
        <fullName evidence="8">Uncharacterized protein</fullName>
    </submittedName>
</protein>
<dbReference type="GO" id="GO:0003677">
    <property type="term" value="F:DNA binding"/>
    <property type="evidence" value="ECO:0007669"/>
    <property type="project" value="UniProtKB-KW"/>
</dbReference>
<evidence type="ECO:0000256" key="6">
    <source>
        <dbReference type="ARBA" id="ARBA00023242"/>
    </source>
</evidence>
<keyword evidence="2" id="KW-0862">Zinc</keyword>
<dbReference type="OrthoDB" id="2593732at2759"/>
<evidence type="ECO:0000256" key="3">
    <source>
        <dbReference type="ARBA" id="ARBA00023015"/>
    </source>
</evidence>
<dbReference type="EMBL" id="JAPQKI010000009">
    <property type="protein sequence ID" value="KAJ5089880.1"/>
    <property type="molecule type" value="Genomic_DNA"/>
</dbReference>
<keyword evidence="9" id="KW-1185">Reference proteome</keyword>
<proteinExistence type="predicted"/>
<keyword evidence="4" id="KW-0238">DNA-binding</keyword>
<reference evidence="8" key="1">
    <citation type="submission" date="2022-11" db="EMBL/GenBank/DDBJ databases">
        <authorList>
            <person name="Petersen C."/>
        </authorList>
    </citation>
    <scope>NUCLEOTIDE SEQUENCE</scope>
    <source>
        <strain evidence="8">IBT 30761</strain>
    </source>
</reference>
<reference evidence="8" key="2">
    <citation type="journal article" date="2023" name="IMA Fungus">
        <title>Comparative genomic study of the Penicillium genus elucidates a diverse pangenome and 15 lateral gene transfer events.</title>
        <authorList>
            <person name="Petersen C."/>
            <person name="Sorensen T."/>
            <person name="Nielsen M.R."/>
            <person name="Sondergaard T.E."/>
            <person name="Sorensen J.L."/>
            <person name="Fitzpatrick D.A."/>
            <person name="Frisvad J.C."/>
            <person name="Nielsen K.L."/>
        </authorList>
    </citation>
    <scope>NUCLEOTIDE SEQUENCE</scope>
    <source>
        <strain evidence="8">IBT 30761</strain>
    </source>
</reference>
<keyword evidence="1" id="KW-0479">Metal-binding</keyword>
<comment type="caution">
    <text evidence="8">The sequence shown here is derived from an EMBL/GenBank/DDBJ whole genome shotgun (WGS) entry which is preliminary data.</text>
</comment>